<dbReference type="SMART" id="SM00448">
    <property type="entry name" value="REC"/>
    <property type="match status" value="1"/>
</dbReference>
<evidence type="ECO:0000256" key="2">
    <source>
        <dbReference type="PROSITE-ProRule" id="PRU00169"/>
    </source>
</evidence>
<accession>A0A432VX99</accession>
<dbReference type="Proteomes" id="UP000288212">
    <property type="component" value="Unassembled WGS sequence"/>
</dbReference>
<evidence type="ECO:0000256" key="1">
    <source>
        <dbReference type="ARBA" id="ARBA00022553"/>
    </source>
</evidence>
<dbReference type="GO" id="GO:0000160">
    <property type="term" value="P:phosphorelay signal transduction system"/>
    <property type="evidence" value="ECO:0007669"/>
    <property type="project" value="InterPro"/>
</dbReference>
<dbReference type="SUPFAM" id="SSF52172">
    <property type="entry name" value="CheY-like"/>
    <property type="match status" value="1"/>
</dbReference>
<gene>
    <name evidence="4" type="ORF">CWE06_00125</name>
</gene>
<keyword evidence="5" id="KW-1185">Reference proteome</keyword>
<dbReference type="PROSITE" id="PS50110">
    <property type="entry name" value="RESPONSE_REGULATORY"/>
    <property type="match status" value="1"/>
</dbReference>
<proteinExistence type="predicted"/>
<dbReference type="InterPro" id="IPR011006">
    <property type="entry name" value="CheY-like_superfamily"/>
</dbReference>
<dbReference type="PANTHER" id="PTHR44591">
    <property type="entry name" value="STRESS RESPONSE REGULATOR PROTEIN 1"/>
    <property type="match status" value="1"/>
</dbReference>
<keyword evidence="1 2" id="KW-0597">Phosphoprotein</keyword>
<sequence>MALSLLLVEDNARTREQILEMLANSGFQVTVAVDGLDGLNRARKECFDIVLLDHKMPLMDGYMLLKNLREEPEYDSTPLVFMTTSEPNQVADKAVRFGATVVLGKPLQADVLISHLRDLTKRRVVA</sequence>
<feature type="modified residue" description="4-aspartylphosphate" evidence="2">
    <location>
        <position position="53"/>
    </location>
</feature>
<organism evidence="4 5">
    <name type="scientific">Aliidiomarina haloalkalitolerans</name>
    <dbReference type="NCBI Taxonomy" id="859059"/>
    <lineage>
        <taxon>Bacteria</taxon>
        <taxon>Pseudomonadati</taxon>
        <taxon>Pseudomonadota</taxon>
        <taxon>Gammaproteobacteria</taxon>
        <taxon>Alteromonadales</taxon>
        <taxon>Idiomarinaceae</taxon>
        <taxon>Aliidiomarina</taxon>
    </lineage>
</organism>
<feature type="domain" description="Response regulatory" evidence="3">
    <location>
        <begin position="4"/>
        <end position="120"/>
    </location>
</feature>
<evidence type="ECO:0000313" key="5">
    <source>
        <dbReference type="Proteomes" id="UP000288212"/>
    </source>
</evidence>
<comment type="caution">
    <text evidence="4">The sequence shown here is derived from an EMBL/GenBank/DDBJ whole genome shotgun (WGS) entry which is preliminary data.</text>
</comment>
<dbReference type="Gene3D" id="3.40.50.2300">
    <property type="match status" value="1"/>
</dbReference>
<dbReference type="AlphaFoldDB" id="A0A432VX99"/>
<dbReference type="Pfam" id="PF00072">
    <property type="entry name" value="Response_reg"/>
    <property type="match status" value="1"/>
</dbReference>
<dbReference type="OrthoDB" id="9800897at2"/>
<protein>
    <submittedName>
        <fullName evidence="4">Two-component system response regulator</fullName>
    </submittedName>
</protein>
<evidence type="ECO:0000259" key="3">
    <source>
        <dbReference type="PROSITE" id="PS50110"/>
    </source>
</evidence>
<dbReference type="InterPro" id="IPR050595">
    <property type="entry name" value="Bact_response_regulator"/>
</dbReference>
<evidence type="ECO:0000313" key="4">
    <source>
        <dbReference type="EMBL" id="RUO21320.1"/>
    </source>
</evidence>
<reference evidence="4 5" key="1">
    <citation type="journal article" date="2011" name="Front. Microbiol.">
        <title>Genomic signatures of strain selection and enhancement in Bacillus atrophaeus var. globigii, a historical biowarfare simulant.</title>
        <authorList>
            <person name="Gibbons H.S."/>
            <person name="Broomall S.M."/>
            <person name="McNew L.A."/>
            <person name="Daligault H."/>
            <person name="Chapman C."/>
            <person name="Bruce D."/>
            <person name="Karavis M."/>
            <person name="Krepps M."/>
            <person name="McGregor P.A."/>
            <person name="Hong C."/>
            <person name="Park K.H."/>
            <person name="Akmal A."/>
            <person name="Feldman A."/>
            <person name="Lin J.S."/>
            <person name="Chang W.E."/>
            <person name="Higgs B.W."/>
            <person name="Demirev P."/>
            <person name="Lindquist J."/>
            <person name="Liem A."/>
            <person name="Fochler E."/>
            <person name="Read T.D."/>
            <person name="Tapia R."/>
            <person name="Johnson S."/>
            <person name="Bishop-Lilly K.A."/>
            <person name="Detter C."/>
            <person name="Han C."/>
            <person name="Sozhamannan S."/>
            <person name="Rosenzweig C.N."/>
            <person name="Skowronski E.W."/>
        </authorList>
    </citation>
    <scope>NUCLEOTIDE SEQUENCE [LARGE SCALE GENOMIC DNA]</scope>
    <source>
        <strain evidence="4 5">AK5</strain>
    </source>
</reference>
<dbReference type="RefSeq" id="WP_126790297.1">
    <property type="nucleotide sequence ID" value="NZ_PIPI01000001.1"/>
</dbReference>
<dbReference type="PANTHER" id="PTHR44591:SF3">
    <property type="entry name" value="RESPONSE REGULATORY DOMAIN-CONTAINING PROTEIN"/>
    <property type="match status" value="1"/>
</dbReference>
<dbReference type="InterPro" id="IPR001789">
    <property type="entry name" value="Sig_transdc_resp-reg_receiver"/>
</dbReference>
<name>A0A432VX99_9GAMM</name>
<dbReference type="EMBL" id="PIPI01000001">
    <property type="protein sequence ID" value="RUO21320.1"/>
    <property type="molecule type" value="Genomic_DNA"/>
</dbReference>